<protein>
    <submittedName>
        <fullName evidence="1">Uncharacterized protein</fullName>
    </submittedName>
</protein>
<dbReference type="Proteomes" id="UP000554482">
    <property type="component" value="Unassembled WGS sequence"/>
</dbReference>
<sequence length="73" mass="8711">MDHMQMKDVYESFRTFNPTVQSPSKFRKCSTKERGESEIQLILVKKEEKPAMKRTETLNFEFMGFNRKIEGVF</sequence>
<comment type="caution">
    <text evidence="1">The sequence shown here is derived from an EMBL/GenBank/DDBJ whole genome shotgun (WGS) entry which is preliminary data.</text>
</comment>
<accession>A0A7J6W9Q9</accession>
<name>A0A7J6W9Q9_THATH</name>
<reference evidence="1 2" key="1">
    <citation type="submission" date="2020-06" db="EMBL/GenBank/DDBJ databases">
        <title>Transcriptomic and genomic resources for Thalictrum thalictroides and T. hernandezii: Facilitating candidate gene discovery in an emerging model plant lineage.</title>
        <authorList>
            <person name="Arias T."/>
            <person name="Riano-Pachon D.M."/>
            <person name="Di Stilio V.S."/>
        </authorList>
    </citation>
    <scope>NUCLEOTIDE SEQUENCE [LARGE SCALE GENOMIC DNA]</scope>
    <source>
        <strain evidence="2">cv. WT478/WT964</strain>
        <tissue evidence="1">Leaves</tissue>
    </source>
</reference>
<evidence type="ECO:0000313" key="2">
    <source>
        <dbReference type="Proteomes" id="UP000554482"/>
    </source>
</evidence>
<organism evidence="1 2">
    <name type="scientific">Thalictrum thalictroides</name>
    <name type="common">Rue-anemone</name>
    <name type="synonym">Anemone thalictroides</name>
    <dbReference type="NCBI Taxonomy" id="46969"/>
    <lineage>
        <taxon>Eukaryota</taxon>
        <taxon>Viridiplantae</taxon>
        <taxon>Streptophyta</taxon>
        <taxon>Embryophyta</taxon>
        <taxon>Tracheophyta</taxon>
        <taxon>Spermatophyta</taxon>
        <taxon>Magnoliopsida</taxon>
        <taxon>Ranunculales</taxon>
        <taxon>Ranunculaceae</taxon>
        <taxon>Thalictroideae</taxon>
        <taxon>Thalictrum</taxon>
    </lineage>
</organism>
<dbReference type="AlphaFoldDB" id="A0A7J6W9Q9"/>
<gene>
    <name evidence="1" type="ORF">FRX31_016249</name>
</gene>
<keyword evidence="2" id="KW-1185">Reference proteome</keyword>
<evidence type="ECO:0000313" key="1">
    <source>
        <dbReference type="EMBL" id="KAF5194164.1"/>
    </source>
</evidence>
<dbReference type="EMBL" id="JABWDY010019092">
    <property type="protein sequence ID" value="KAF5194164.1"/>
    <property type="molecule type" value="Genomic_DNA"/>
</dbReference>
<proteinExistence type="predicted"/>